<organism evidence="2 3">
    <name type="scientific">Portunus trituberculatus</name>
    <name type="common">Swimming crab</name>
    <name type="synonym">Neptunus trituberculatus</name>
    <dbReference type="NCBI Taxonomy" id="210409"/>
    <lineage>
        <taxon>Eukaryota</taxon>
        <taxon>Metazoa</taxon>
        <taxon>Ecdysozoa</taxon>
        <taxon>Arthropoda</taxon>
        <taxon>Crustacea</taxon>
        <taxon>Multicrustacea</taxon>
        <taxon>Malacostraca</taxon>
        <taxon>Eumalacostraca</taxon>
        <taxon>Eucarida</taxon>
        <taxon>Decapoda</taxon>
        <taxon>Pleocyemata</taxon>
        <taxon>Brachyura</taxon>
        <taxon>Eubrachyura</taxon>
        <taxon>Portunoidea</taxon>
        <taxon>Portunidae</taxon>
        <taxon>Portuninae</taxon>
        <taxon>Portunus</taxon>
    </lineage>
</organism>
<keyword evidence="3" id="KW-1185">Reference proteome</keyword>
<sequence length="104" mass="11266">MLQQNFSFPLFLNNQKKNSVTSFPPVFPGDALEDLLSPHLLESPPLTSLLPSLPLVSQQLPPQLSNLAANTNQNNTGLSLNTEENGMSTVKHATENGGHAFPQM</sequence>
<evidence type="ECO:0000256" key="1">
    <source>
        <dbReference type="SAM" id="MobiDB-lite"/>
    </source>
</evidence>
<proteinExistence type="predicted"/>
<feature type="compositionally biased region" description="Polar residues" evidence="1">
    <location>
        <begin position="72"/>
        <end position="88"/>
    </location>
</feature>
<name>A0A5B7G4M9_PORTR</name>
<comment type="caution">
    <text evidence="2">The sequence shown here is derived from an EMBL/GenBank/DDBJ whole genome shotgun (WGS) entry which is preliminary data.</text>
</comment>
<dbReference type="EMBL" id="VSRR010010713">
    <property type="protein sequence ID" value="MPC52223.1"/>
    <property type="molecule type" value="Genomic_DNA"/>
</dbReference>
<feature type="region of interest" description="Disordered" evidence="1">
    <location>
        <begin position="72"/>
        <end position="104"/>
    </location>
</feature>
<dbReference type="Proteomes" id="UP000324222">
    <property type="component" value="Unassembled WGS sequence"/>
</dbReference>
<dbReference type="AlphaFoldDB" id="A0A5B7G4M9"/>
<protein>
    <submittedName>
        <fullName evidence="2">Uncharacterized protein</fullName>
    </submittedName>
</protein>
<accession>A0A5B7G4M9</accession>
<gene>
    <name evidence="2" type="ORF">E2C01_046086</name>
</gene>
<evidence type="ECO:0000313" key="3">
    <source>
        <dbReference type="Proteomes" id="UP000324222"/>
    </source>
</evidence>
<evidence type="ECO:0000313" key="2">
    <source>
        <dbReference type="EMBL" id="MPC52223.1"/>
    </source>
</evidence>
<reference evidence="2 3" key="1">
    <citation type="submission" date="2019-05" db="EMBL/GenBank/DDBJ databases">
        <title>Another draft genome of Portunus trituberculatus and its Hox gene families provides insights of decapod evolution.</title>
        <authorList>
            <person name="Jeong J.-H."/>
            <person name="Song I."/>
            <person name="Kim S."/>
            <person name="Choi T."/>
            <person name="Kim D."/>
            <person name="Ryu S."/>
            <person name="Kim W."/>
        </authorList>
    </citation>
    <scope>NUCLEOTIDE SEQUENCE [LARGE SCALE GENOMIC DNA]</scope>
    <source>
        <tissue evidence="2">Muscle</tissue>
    </source>
</reference>